<sequence length="259" mass="29330">MATVTAQNMAWSNVPTLAPVQLHYSYAAQPSHNHQQHSQPSSPHRSQHQPYYHPASSASAMPSYRIDAAPRMSFDAIPASSARGSYEAYASGPYHSTDAHMRTHSHGMEGLYTSQQLPVKKRTRSKMYPSEEARQAAKMVQEARRREQNRNAQRRIRDRKEEHIFKLEGEVSALRRQGEEFRTEVSGLEEMIRRLLDQKSELVRKLGGMGVTVDPEMGRFPPILSDPNRLSLRKPTESFASNNALGLSSFYSSSSYEPR</sequence>
<dbReference type="PROSITE" id="PS00036">
    <property type="entry name" value="BZIP_BASIC"/>
    <property type="match status" value="1"/>
</dbReference>
<feature type="coiled-coil region" evidence="3">
    <location>
        <begin position="130"/>
        <end position="205"/>
    </location>
</feature>
<dbReference type="Gene3D" id="1.20.5.170">
    <property type="match status" value="1"/>
</dbReference>
<dbReference type="SUPFAM" id="SSF57959">
    <property type="entry name" value="Leucine zipper domain"/>
    <property type="match status" value="1"/>
</dbReference>
<keyword evidence="2" id="KW-0539">Nucleus</keyword>
<gene>
    <name evidence="7" type="ORF">UBRO2_05460</name>
    <name evidence="6" type="ORF">UBRO_07368</name>
</gene>
<dbReference type="AlphaFoldDB" id="A0A1K0GBI1"/>
<evidence type="ECO:0000313" key="6">
    <source>
        <dbReference type="EMBL" id="SAM85406.1"/>
    </source>
</evidence>
<feature type="compositionally biased region" description="Low complexity" evidence="4">
    <location>
        <begin position="29"/>
        <end position="50"/>
    </location>
</feature>
<dbReference type="PANTHER" id="PTHR40621">
    <property type="entry name" value="TRANSCRIPTION FACTOR KAPC-RELATED"/>
    <property type="match status" value="1"/>
</dbReference>
<dbReference type="Pfam" id="PF00170">
    <property type="entry name" value="bZIP_1"/>
    <property type="match status" value="1"/>
</dbReference>
<dbReference type="InterPro" id="IPR004827">
    <property type="entry name" value="bZIP"/>
</dbReference>
<dbReference type="GO" id="GO:0000976">
    <property type="term" value="F:transcription cis-regulatory region binding"/>
    <property type="evidence" value="ECO:0007669"/>
    <property type="project" value="InterPro"/>
</dbReference>
<reference evidence="7" key="3">
    <citation type="submission" date="2018-08" db="EMBL/GenBank/DDBJ databases">
        <authorList>
            <person name="Guldener U."/>
        </authorList>
    </citation>
    <scope>NUCLEOTIDE SEQUENCE</scope>
    <source>
        <strain evidence="7">UB2</strain>
    </source>
</reference>
<keyword evidence="3" id="KW-0175">Coiled coil</keyword>
<feature type="region of interest" description="Disordered" evidence="4">
    <location>
        <begin position="29"/>
        <end position="59"/>
    </location>
</feature>
<proteinExistence type="predicted"/>
<dbReference type="Proteomes" id="UP000658997">
    <property type="component" value="Unassembled WGS sequence"/>
</dbReference>
<reference evidence="6" key="2">
    <citation type="submission" date="2016-04" db="EMBL/GenBank/DDBJ databases">
        <authorList>
            <person name="Evans L.H."/>
            <person name="Alamgir A."/>
            <person name="Owens N."/>
            <person name="Weber N.D."/>
            <person name="Virtaneva K."/>
            <person name="Barbian K."/>
            <person name="Babar A."/>
            <person name="Rosenke K."/>
        </authorList>
    </citation>
    <scope>NUCLEOTIDE SEQUENCE</scope>
    <source>
        <strain evidence="6">UB2112</strain>
    </source>
</reference>
<dbReference type="SMART" id="SM00338">
    <property type="entry name" value="BRLZ"/>
    <property type="match status" value="1"/>
</dbReference>
<evidence type="ECO:0000256" key="2">
    <source>
        <dbReference type="ARBA" id="ARBA00023242"/>
    </source>
</evidence>
<name>A0A1K0GBI1_9BASI</name>
<evidence type="ECO:0000313" key="7">
    <source>
        <dbReference type="EMBL" id="SYW84360.1"/>
    </source>
</evidence>
<evidence type="ECO:0000256" key="3">
    <source>
        <dbReference type="SAM" id="Coils"/>
    </source>
</evidence>
<evidence type="ECO:0000313" key="8">
    <source>
        <dbReference type="Proteomes" id="UP000179920"/>
    </source>
</evidence>
<dbReference type="PANTHER" id="PTHR40621:SF6">
    <property type="entry name" value="AP-1-LIKE TRANSCRIPTION FACTOR YAP1-RELATED"/>
    <property type="match status" value="1"/>
</dbReference>
<evidence type="ECO:0000256" key="4">
    <source>
        <dbReference type="SAM" id="MobiDB-lite"/>
    </source>
</evidence>
<dbReference type="OrthoDB" id="2552844at2759"/>
<dbReference type="InterPro" id="IPR046347">
    <property type="entry name" value="bZIP_sf"/>
</dbReference>
<dbReference type="EMBL" id="ULHB01000170">
    <property type="protein sequence ID" value="SYW84360.1"/>
    <property type="molecule type" value="Genomic_DNA"/>
</dbReference>
<evidence type="ECO:0000256" key="1">
    <source>
        <dbReference type="ARBA" id="ARBA00004123"/>
    </source>
</evidence>
<feature type="domain" description="BZIP" evidence="5">
    <location>
        <begin position="139"/>
        <end position="202"/>
    </location>
</feature>
<evidence type="ECO:0000259" key="5">
    <source>
        <dbReference type="PROSITE" id="PS50217"/>
    </source>
</evidence>
<dbReference type="InterPro" id="IPR050936">
    <property type="entry name" value="AP-1-like"/>
</dbReference>
<evidence type="ECO:0000313" key="9">
    <source>
        <dbReference type="Proteomes" id="UP000658997"/>
    </source>
</evidence>
<reference evidence="8" key="1">
    <citation type="submission" date="2016-04" db="EMBL/GenBank/DDBJ databases">
        <authorList>
            <person name="Guldener U."/>
            <person name="Guldener U."/>
        </authorList>
    </citation>
    <scope>NUCLEOTIDE SEQUENCE [LARGE SCALE GENOMIC DNA]</scope>
    <source>
        <strain evidence="8">UB2112</strain>
    </source>
</reference>
<dbReference type="GO" id="GO:0001228">
    <property type="term" value="F:DNA-binding transcription activator activity, RNA polymerase II-specific"/>
    <property type="evidence" value="ECO:0007669"/>
    <property type="project" value="TreeGrafter"/>
</dbReference>
<keyword evidence="9" id="KW-1185">Reference proteome</keyword>
<accession>A0A1K0GBI1</accession>
<dbReference type="GO" id="GO:0090575">
    <property type="term" value="C:RNA polymerase II transcription regulator complex"/>
    <property type="evidence" value="ECO:0007669"/>
    <property type="project" value="TreeGrafter"/>
</dbReference>
<dbReference type="EMBL" id="LT558133">
    <property type="protein sequence ID" value="SAM85406.1"/>
    <property type="molecule type" value="Genomic_DNA"/>
</dbReference>
<dbReference type="PROSITE" id="PS50217">
    <property type="entry name" value="BZIP"/>
    <property type="match status" value="1"/>
</dbReference>
<dbReference type="Proteomes" id="UP000179920">
    <property type="component" value="Chromosome XVII"/>
</dbReference>
<dbReference type="CDD" id="cd14688">
    <property type="entry name" value="bZIP_YAP"/>
    <property type="match status" value="1"/>
</dbReference>
<protein>
    <recommendedName>
        <fullName evidence="5">BZIP domain-containing protein</fullName>
    </recommendedName>
</protein>
<comment type="subcellular location">
    <subcellularLocation>
        <location evidence="1">Nucleus</location>
    </subcellularLocation>
</comment>
<organism evidence="6 8">
    <name type="scientific">Ustilago bromivora</name>
    <dbReference type="NCBI Taxonomy" id="307758"/>
    <lineage>
        <taxon>Eukaryota</taxon>
        <taxon>Fungi</taxon>
        <taxon>Dikarya</taxon>
        <taxon>Basidiomycota</taxon>
        <taxon>Ustilaginomycotina</taxon>
        <taxon>Ustilaginomycetes</taxon>
        <taxon>Ustilaginales</taxon>
        <taxon>Ustilaginaceae</taxon>
        <taxon>Ustilago</taxon>
    </lineage>
</organism>